<organism evidence="1 2">
    <name type="scientific">Reticulomyxa filosa</name>
    <dbReference type="NCBI Taxonomy" id="46433"/>
    <lineage>
        <taxon>Eukaryota</taxon>
        <taxon>Sar</taxon>
        <taxon>Rhizaria</taxon>
        <taxon>Retaria</taxon>
        <taxon>Foraminifera</taxon>
        <taxon>Monothalamids</taxon>
        <taxon>Reticulomyxidae</taxon>
        <taxon>Reticulomyxa</taxon>
    </lineage>
</organism>
<evidence type="ECO:0000313" key="2">
    <source>
        <dbReference type="Proteomes" id="UP000023152"/>
    </source>
</evidence>
<keyword evidence="2" id="KW-1185">Reference proteome</keyword>
<dbReference type="AlphaFoldDB" id="X6LQQ6"/>
<proteinExistence type="predicted"/>
<name>X6LQQ6_RETFI</name>
<gene>
    <name evidence="1" type="ORF">RFI_33940</name>
</gene>
<dbReference type="Proteomes" id="UP000023152">
    <property type="component" value="Unassembled WGS sequence"/>
</dbReference>
<dbReference type="EMBL" id="ASPP01033219">
    <property type="protein sequence ID" value="ETO03467.1"/>
    <property type="molecule type" value="Genomic_DNA"/>
</dbReference>
<sequence>NDNTENKTEQVANLIVEKWIRPARIKRGWINEFNKLIAKYVKQKVLNYLKNCKCIQKNVMMVAFSADNCNVIVLTRHGVVEILDIASGKKIKTFERNPSLENDLAQYFHIKSILENAYCNNDCHSK</sequence>
<reference evidence="1 2" key="1">
    <citation type="journal article" date="2013" name="Curr. Biol.">
        <title>The Genome of the Foraminiferan Reticulomyxa filosa.</title>
        <authorList>
            <person name="Glockner G."/>
            <person name="Hulsmann N."/>
            <person name="Schleicher M."/>
            <person name="Noegel A.A."/>
            <person name="Eichinger L."/>
            <person name="Gallinger C."/>
            <person name="Pawlowski J."/>
            <person name="Sierra R."/>
            <person name="Euteneuer U."/>
            <person name="Pillet L."/>
            <person name="Moustafa A."/>
            <person name="Platzer M."/>
            <person name="Groth M."/>
            <person name="Szafranski K."/>
            <person name="Schliwa M."/>
        </authorList>
    </citation>
    <scope>NUCLEOTIDE SEQUENCE [LARGE SCALE GENOMIC DNA]</scope>
</reference>
<feature type="non-terminal residue" evidence="1">
    <location>
        <position position="126"/>
    </location>
</feature>
<comment type="caution">
    <text evidence="1">The sequence shown here is derived from an EMBL/GenBank/DDBJ whole genome shotgun (WGS) entry which is preliminary data.</text>
</comment>
<accession>X6LQQ6</accession>
<evidence type="ECO:0000313" key="1">
    <source>
        <dbReference type="EMBL" id="ETO03467.1"/>
    </source>
</evidence>
<protein>
    <submittedName>
        <fullName evidence="1">Uncharacterized protein</fullName>
    </submittedName>
</protein>
<feature type="non-terminal residue" evidence="1">
    <location>
        <position position="1"/>
    </location>
</feature>